<reference evidence="2 3" key="1">
    <citation type="journal article" date="2018" name="PLoS Genet.">
        <title>Repeat elements organise 3D genome structure and mediate transcription in the filamentous fungus Epichloe festucae.</title>
        <authorList>
            <person name="Winter D.J."/>
            <person name="Ganley A.R.D."/>
            <person name="Young C.A."/>
            <person name="Liachko I."/>
            <person name="Schardl C.L."/>
            <person name="Dupont P.Y."/>
            <person name="Berry D."/>
            <person name="Ram A."/>
            <person name="Scott B."/>
            <person name="Cox M.P."/>
        </authorList>
    </citation>
    <scope>NUCLEOTIDE SEQUENCE [LARGE SCALE GENOMIC DNA]</scope>
    <source>
        <strain evidence="2 3">Fl1</strain>
    </source>
</reference>
<feature type="compositionally biased region" description="Basic and acidic residues" evidence="1">
    <location>
        <begin position="596"/>
        <end position="606"/>
    </location>
</feature>
<feature type="compositionally biased region" description="Acidic residues" evidence="1">
    <location>
        <begin position="644"/>
        <end position="660"/>
    </location>
</feature>
<feature type="region of interest" description="Disordered" evidence="1">
    <location>
        <begin position="560"/>
        <end position="690"/>
    </location>
</feature>
<accession>A0A7U3SNE0</accession>
<feature type="compositionally biased region" description="Pro residues" evidence="1">
    <location>
        <begin position="574"/>
        <end position="583"/>
    </location>
</feature>
<feature type="compositionally biased region" description="Gly residues" evidence="1">
    <location>
        <begin position="609"/>
        <end position="622"/>
    </location>
</feature>
<dbReference type="Proteomes" id="UP000594364">
    <property type="component" value="Chromosome 6"/>
</dbReference>
<feature type="compositionally biased region" description="Pro residues" evidence="1">
    <location>
        <begin position="678"/>
        <end position="688"/>
    </location>
</feature>
<protein>
    <submittedName>
        <fullName evidence="2">Uncharacterized protein</fullName>
    </submittedName>
</protein>
<evidence type="ECO:0000313" key="3">
    <source>
        <dbReference type="Proteomes" id="UP000594364"/>
    </source>
</evidence>
<name>A0A7U3SNE0_EPIFF</name>
<evidence type="ECO:0000313" key="2">
    <source>
        <dbReference type="EMBL" id="QPH19337.1"/>
    </source>
</evidence>
<proteinExistence type="predicted"/>
<sequence>MEVMDPTEPLAERPEFTKWEVATLAGGGADIEGTATRNQPKFKNLGFVGDSSCPSTDYLGWKAGLRAWACRNVEGVSLGLKGTLPVVEHKGEVLAEMMNHVNGDDLFSATGLQQGKWCRLLLKNRSPGLYDLATMSMAKFNETDDFMVGTYYDLVTGRCISPSLIILHQDMLVDGNMRAIKGLVQFVAGRPSKTQMTKELKKLGFEWKSPTERGTLTLKALSDWCEQIRKQLAVGQMITPLCARKNWTTAELANLSETDPELIGEITQMKWPAPRSDDTPGIFLSALPLMATLKFPDSILNIMAKFVKAYPHDMFHTTGLFMALVIWNDLTDSPAGGTEVFAKPPGKDGKLIPDVKPVGVEEFCLYFQHWLRLCCDLRLSRFPHPFRNIPLKAARAREVVGKTMRVRNALKDDEVRRELRLVVPRERGLLPSFRLSVTPSCLRDDICGVLQEAPGSDRPTWEKPSLVVQGLRALGSFCLIGLPTSAAKMKARNVVIPKDFLRQCCLTGAAVHELGADLSYESKYMDMIRMGLKDGNVPRQPWKVNWPIVMEMPGKPDEAGKIVVTTMGDGGPSSAPPNPPPGEPTGGGGKGKGRTHGNEQDPKDDGVNDTGGGSHEAGGAGDGQRDRENGEDDNKETNDRKGDEEDDDEDEDPTADDDDNASGKKRKRSTTDVGFPRSRPPPTTPQLPPVFCTRPGMHLEEGALTIATTSVQAKRSLAGEHPCRLKDMFLFSDVHYSGSDAVVLNSTSPPMCYTFRGDRDGAELTETPLGEMLGLVARRLLIRELRDLTKLAIDCGITMTPDLFMFDKRELLLKGAPKLSEVRAMSAEEYDNVVTTFRLRAEAKASPPPPPSPVLPPRIEMKSLKSWLLENRQRCDKSEIQAIEVLAAISFAYRPLCATLADLRKLIDICEDSIDDVEAGGPNPAKLKETGDALTLALDGKEKGASIFEGCFGPPTLEHDGGATGQLTLWADILGGHQSEDSNFAEKVAELVFGIDGGLRSLRRFGRVNAIKQLRGDLGELEEAMRCNHLSTELVGVYKSLFMEFATEHDELMTLREVEVLTGLAIRIKG</sequence>
<dbReference type="AlphaFoldDB" id="A0A7U3SNE0"/>
<organism evidence="2 3">
    <name type="scientific">Epichloe festucae (strain Fl1)</name>
    <dbReference type="NCBI Taxonomy" id="877507"/>
    <lineage>
        <taxon>Eukaryota</taxon>
        <taxon>Fungi</taxon>
        <taxon>Dikarya</taxon>
        <taxon>Ascomycota</taxon>
        <taxon>Pezizomycotina</taxon>
        <taxon>Sordariomycetes</taxon>
        <taxon>Hypocreomycetidae</taxon>
        <taxon>Hypocreales</taxon>
        <taxon>Clavicipitaceae</taxon>
        <taxon>Epichloe</taxon>
    </lineage>
</organism>
<evidence type="ECO:0000256" key="1">
    <source>
        <dbReference type="SAM" id="MobiDB-lite"/>
    </source>
</evidence>
<keyword evidence="3" id="KW-1185">Reference proteome</keyword>
<dbReference type="EMBL" id="CP031390">
    <property type="protein sequence ID" value="QPH19337.1"/>
    <property type="molecule type" value="Genomic_DNA"/>
</dbReference>
<gene>
    <name evidence="2" type="ORF">C2857_004555</name>
</gene>